<sequence>MRKFSRSLPVSLALAAALTIGMAACQKYEAGITIPSVTNPGVTNGLDTIYLGDSLKIAPTLGNIAGVPTYQWLVNGVEASTDSAFVFKPTANGDYTISFKAFAGNSLTGYYYRIKVFAPYENGYYILNEGSFPNPGSLNFYRGGEDTMITNIFARLNPGKTLGTTSQYGQLYNGKLYMVSKQGAFVAADANTLKETGRIASLPADGRAFCGIDNSRGLVTTADGVYVINLQTLTLGAKIAGITGQTGGIIKSNNYVFVLSETDGVIVLNASDFSIVKKSVKADVGFARSQDGNIWAASGKNLYAINEGTLEVKTYAIPVNIYDSWGYWNAGSLSAAKYENAVYFSETDAYGSGTKIYKFVPGIDTTLTTPLVKLPDNRILYGAGVRYNSRDTTLIVTALTSDYQSNTLLIYNAVNGTLKKTINYPGLYFPSMPVSN</sequence>
<dbReference type="InterPro" id="IPR015943">
    <property type="entry name" value="WD40/YVTN_repeat-like_dom_sf"/>
</dbReference>
<dbReference type="AlphaFoldDB" id="A0A1M7HGW8"/>
<evidence type="ECO:0000256" key="1">
    <source>
        <dbReference type="SAM" id="SignalP"/>
    </source>
</evidence>
<dbReference type="InterPro" id="IPR011047">
    <property type="entry name" value="Quinoprotein_ADH-like_sf"/>
</dbReference>
<evidence type="ECO:0000259" key="2">
    <source>
        <dbReference type="Pfam" id="PF16820"/>
    </source>
</evidence>
<dbReference type="Pfam" id="PF16820">
    <property type="entry name" value="PKD_3"/>
    <property type="match status" value="1"/>
</dbReference>
<dbReference type="InterPro" id="IPR031815">
    <property type="entry name" value="DUF5074"/>
</dbReference>
<evidence type="ECO:0000313" key="4">
    <source>
        <dbReference type="Proteomes" id="UP000184420"/>
    </source>
</evidence>
<keyword evidence="1" id="KW-0732">Signal</keyword>
<dbReference type="EMBL" id="FRBL01000007">
    <property type="protein sequence ID" value="SHM27563.1"/>
    <property type="molecule type" value="Genomic_DNA"/>
</dbReference>
<feature type="chain" id="PRO_5012974882" evidence="1">
    <location>
        <begin position="24"/>
        <end position="436"/>
    </location>
</feature>
<proteinExistence type="predicted"/>
<dbReference type="Proteomes" id="UP000184420">
    <property type="component" value="Unassembled WGS sequence"/>
</dbReference>
<organism evidence="3 4">
    <name type="scientific">Chitinophaga jiangningensis</name>
    <dbReference type="NCBI Taxonomy" id="1419482"/>
    <lineage>
        <taxon>Bacteria</taxon>
        <taxon>Pseudomonadati</taxon>
        <taxon>Bacteroidota</taxon>
        <taxon>Chitinophagia</taxon>
        <taxon>Chitinophagales</taxon>
        <taxon>Chitinophagaceae</taxon>
        <taxon>Chitinophaga</taxon>
    </lineage>
</organism>
<keyword evidence="4" id="KW-1185">Reference proteome</keyword>
<dbReference type="PROSITE" id="PS51257">
    <property type="entry name" value="PROKAR_LIPOPROTEIN"/>
    <property type="match status" value="1"/>
</dbReference>
<name>A0A1M7HGW8_9BACT</name>
<evidence type="ECO:0000313" key="3">
    <source>
        <dbReference type="EMBL" id="SHM27563.1"/>
    </source>
</evidence>
<gene>
    <name evidence="3" type="ORF">SAMN05444266_107227</name>
</gene>
<feature type="domain" description="Bacteroidetes PKD-like" evidence="2">
    <location>
        <begin position="49"/>
        <end position="101"/>
    </location>
</feature>
<protein>
    <submittedName>
        <fullName evidence="3">PKD-like domain-containing protein</fullName>
    </submittedName>
</protein>
<dbReference type="Gene3D" id="2.130.10.10">
    <property type="entry name" value="YVTN repeat-like/Quinoprotein amine dehydrogenase"/>
    <property type="match status" value="1"/>
</dbReference>
<dbReference type="STRING" id="1419482.SAMN05444266_107227"/>
<dbReference type="RefSeq" id="WP_073084235.1">
    <property type="nucleotide sequence ID" value="NZ_FRBL01000007.1"/>
</dbReference>
<dbReference type="SUPFAM" id="SSF50998">
    <property type="entry name" value="Quinoprotein alcohol dehydrogenase-like"/>
    <property type="match status" value="1"/>
</dbReference>
<reference evidence="3 4" key="1">
    <citation type="submission" date="2016-11" db="EMBL/GenBank/DDBJ databases">
        <authorList>
            <person name="Jaros S."/>
            <person name="Januszkiewicz K."/>
            <person name="Wedrychowicz H."/>
        </authorList>
    </citation>
    <scope>NUCLEOTIDE SEQUENCE [LARGE SCALE GENOMIC DNA]</scope>
    <source>
        <strain evidence="3 4">DSM 27406</strain>
    </source>
</reference>
<dbReference type="InterPro" id="IPR041696">
    <property type="entry name" value="PKD_3"/>
</dbReference>
<accession>A0A1M7HGW8</accession>
<dbReference type="OrthoDB" id="1041092at2"/>
<dbReference type="Pfam" id="PF16819">
    <property type="entry name" value="DUF5074"/>
    <property type="match status" value="1"/>
</dbReference>
<feature type="signal peptide" evidence="1">
    <location>
        <begin position="1"/>
        <end position="23"/>
    </location>
</feature>